<keyword evidence="2" id="KW-1185">Reference proteome</keyword>
<dbReference type="AlphaFoldDB" id="A0A0C2N201"/>
<evidence type="ECO:0000313" key="2">
    <source>
        <dbReference type="Proteomes" id="UP000031668"/>
    </source>
</evidence>
<name>A0A0C2N201_THEKT</name>
<comment type="caution">
    <text evidence="1">The sequence shown here is derived from an EMBL/GenBank/DDBJ whole genome shotgun (WGS) entry which is preliminary data.</text>
</comment>
<evidence type="ECO:0000313" key="1">
    <source>
        <dbReference type="EMBL" id="KII70415.1"/>
    </source>
</evidence>
<gene>
    <name evidence="1" type="ORF">RF11_09678</name>
</gene>
<dbReference type="EMBL" id="JWZT01002080">
    <property type="protein sequence ID" value="KII70415.1"/>
    <property type="molecule type" value="Genomic_DNA"/>
</dbReference>
<reference evidence="1 2" key="1">
    <citation type="journal article" date="2014" name="Genome Biol. Evol.">
        <title>The genome of the myxosporean Thelohanellus kitauei shows adaptations to nutrient acquisition within its fish host.</title>
        <authorList>
            <person name="Yang Y."/>
            <person name="Xiong J."/>
            <person name="Zhou Z."/>
            <person name="Huo F."/>
            <person name="Miao W."/>
            <person name="Ran C."/>
            <person name="Liu Y."/>
            <person name="Zhang J."/>
            <person name="Feng J."/>
            <person name="Wang M."/>
            <person name="Wang M."/>
            <person name="Wang L."/>
            <person name="Yao B."/>
        </authorList>
    </citation>
    <scope>NUCLEOTIDE SEQUENCE [LARGE SCALE GENOMIC DNA]</scope>
    <source>
        <strain evidence="1">Wuqing</strain>
    </source>
</reference>
<proteinExistence type="predicted"/>
<dbReference type="Proteomes" id="UP000031668">
    <property type="component" value="Unassembled WGS sequence"/>
</dbReference>
<protein>
    <submittedName>
        <fullName evidence="1">Uncharacterized protein</fullName>
    </submittedName>
</protein>
<organism evidence="1 2">
    <name type="scientific">Thelohanellus kitauei</name>
    <name type="common">Myxosporean</name>
    <dbReference type="NCBI Taxonomy" id="669202"/>
    <lineage>
        <taxon>Eukaryota</taxon>
        <taxon>Metazoa</taxon>
        <taxon>Cnidaria</taxon>
        <taxon>Myxozoa</taxon>
        <taxon>Myxosporea</taxon>
        <taxon>Bivalvulida</taxon>
        <taxon>Platysporina</taxon>
        <taxon>Myxobolidae</taxon>
        <taxon>Thelohanellus</taxon>
    </lineage>
</organism>
<sequence length="121" mass="14580">MLIIFILFFVSGYELHTPKMTNWFKKFKYSVLLCEKKFDWIICDISEGINLVNVTVTHLDEDIYHLDERDREALLQAIIHKFYKDCESQNRCFLDLSRVPNIDYEKCVRILFECRQMSGMR</sequence>
<accession>A0A0C2N201</accession>